<gene>
    <name evidence="2" type="ORF">ACET3X_003778</name>
</gene>
<dbReference type="RefSeq" id="XP_069307756.1">
    <property type="nucleotide sequence ID" value="XM_069450744.1"/>
</dbReference>
<evidence type="ECO:0000313" key="3">
    <source>
        <dbReference type="Proteomes" id="UP001578633"/>
    </source>
</evidence>
<feature type="region of interest" description="Disordered" evidence="1">
    <location>
        <begin position="1"/>
        <end position="66"/>
    </location>
</feature>
<feature type="compositionally biased region" description="Basic and acidic residues" evidence="1">
    <location>
        <begin position="19"/>
        <end position="29"/>
    </location>
</feature>
<dbReference type="Proteomes" id="UP001578633">
    <property type="component" value="Chromosome 3"/>
</dbReference>
<evidence type="ECO:0000313" key="2">
    <source>
        <dbReference type="EMBL" id="KAL1797172.1"/>
    </source>
</evidence>
<name>A0ABR3ULS0_9PLEO</name>
<feature type="compositionally biased region" description="Basic and acidic residues" evidence="1">
    <location>
        <begin position="1"/>
        <end position="10"/>
    </location>
</feature>
<sequence length="154" mass="18119">MSHHRQDNSRPRKGPRVSKWQEKGQKDDDMIAPDGVSRSTDHLERWALMTADMPQQTTKRAKSRVIEEEIHERIRKRYYFPRHLWPKTTQDDPEPADERMVIDLTADDDAPEEAPSPATTKKRRRSPSPDWDNSRSRHSTHSNARHKSAQYSRI</sequence>
<organism evidence="2 3">
    <name type="scientific">Alternaria dauci</name>
    <dbReference type="NCBI Taxonomy" id="48095"/>
    <lineage>
        <taxon>Eukaryota</taxon>
        <taxon>Fungi</taxon>
        <taxon>Dikarya</taxon>
        <taxon>Ascomycota</taxon>
        <taxon>Pezizomycotina</taxon>
        <taxon>Dothideomycetes</taxon>
        <taxon>Pleosporomycetidae</taxon>
        <taxon>Pleosporales</taxon>
        <taxon>Pleosporineae</taxon>
        <taxon>Pleosporaceae</taxon>
        <taxon>Alternaria</taxon>
        <taxon>Alternaria sect. Porri</taxon>
    </lineage>
</organism>
<protein>
    <submittedName>
        <fullName evidence="2">Uncharacterized protein</fullName>
    </submittedName>
</protein>
<feature type="compositionally biased region" description="Basic residues" evidence="1">
    <location>
        <begin position="136"/>
        <end position="148"/>
    </location>
</feature>
<reference evidence="2 3" key="1">
    <citation type="submission" date="2024-09" db="EMBL/GenBank/DDBJ databases">
        <title>T2T genomes of carrot and Alternaria dauci and their utility for understanding host-pathogen interaction during carrot leaf blight disease.</title>
        <authorList>
            <person name="Liu W."/>
            <person name="Xu S."/>
            <person name="Ou C."/>
            <person name="Liu X."/>
            <person name="Zhuang F."/>
            <person name="Deng X.W."/>
        </authorList>
    </citation>
    <scope>NUCLEOTIDE SEQUENCE [LARGE SCALE GENOMIC DNA]</scope>
    <source>
        <strain evidence="2 3">A2016</strain>
    </source>
</reference>
<dbReference type="EMBL" id="JBHGVX010000003">
    <property type="protein sequence ID" value="KAL1797172.1"/>
    <property type="molecule type" value="Genomic_DNA"/>
</dbReference>
<feature type="region of interest" description="Disordered" evidence="1">
    <location>
        <begin position="81"/>
        <end position="154"/>
    </location>
</feature>
<dbReference type="GeneID" id="96084100"/>
<evidence type="ECO:0000256" key="1">
    <source>
        <dbReference type="SAM" id="MobiDB-lite"/>
    </source>
</evidence>
<accession>A0ABR3ULS0</accession>
<comment type="caution">
    <text evidence="2">The sequence shown here is derived from an EMBL/GenBank/DDBJ whole genome shotgun (WGS) entry which is preliminary data.</text>
</comment>
<proteinExistence type="predicted"/>
<keyword evidence="3" id="KW-1185">Reference proteome</keyword>